<protein>
    <submittedName>
        <fullName evidence="1">Cof-type HAD-IIB family hydrolase</fullName>
    </submittedName>
</protein>
<dbReference type="PROSITE" id="PS01228">
    <property type="entry name" value="COF_1"/>
    <property type="match status" value="1"/>
</dbReference>
<dbReference type="Gene3D" id="3.30.1240.10">
    <property type="match status" value="1"/>
</dbReference>
<evidence type="ECO:0000313" key="1">
    <source>
        <dbReference type="EMBL" id="RMZ60171.1"/>
    </source>
</evidence>
<name>A0A3M7LBN0_9FLAO</name>
<organism evidence="1 2">
    <name type="scientific">Chryseobacterium nematophagum</name>
    <dbReference type="NCBI Taxonomy" id="2305228"/>
    <lineage>
        <taxon>Bacteria</taxon>
        <taxon>Pseudomonadati</taxon>
        <taxon>Bacteroidota</taxon>
        <taxon>Flavobacteriia</taxon>
        <taxon>Flavobacteriales</taxon>
        <taxon>Weeksellaceae</taxon>
        <taxon>Chryseobacterium group</taxon>
        <taxon>Chryseobacterium</taxon>
    </lineage>
</organism>
<dbReference type="NCBIfam" id="TIGR00099">
    <property type="entry name" value="Cof-subfamily"/>
    <property type="match status" value="1"/>
</dbReference>
<dbReference type="SFLD" id="SFLDG01144">
    <property type="entry name" value="C2.B.4:_PGP_Like"/>
    <property type="match status" value="1"/>
</dbReference>
<dbReference type="InterPro" id="IPR006379">
    <property type="entry name" value="HAD-SF_hydro_IIB"/>
</dbReference>
<proteinExistence type="predicted"/>
<keyword evidence="1" id="KW-0378">Hydrolase</keyword>
<dbReference type="NCBIfam" id="TIGR01484">
    <property type="entry name" value="HAD-SF-IIB"/>
    <property type="match status" value="1"/>
</dbReference>
<comment type="caution">
    <text evidence="1">The sequence shown here is derived from an EMBL/GenBank/DDBJ whole genome shotgun (WGS) entry which is preliminary data.</text>
</comment>
<dbReference type="GO" id="GO:0016791">
    <property type="term" value="F:phosphatase activity"/>
    <property type="evidence" value="ECO:0007669"/>
    <property type="project" value="TreeGrafter"/>
</dbReference>
<dbReference type="Pfam" id="PF08282">
    <property type="entry name" value="Hydrolase_3"/>
    <property type="match status" value="1"/>
</dbReference>
<dbReference type="PANTHER" id="PTHR10000">
    <property type="entry name" value="PHOSPHOSERINE PHOSPHATASE"/>
    <property type="match status" value="1"/>
</dbReference>
<dbReference type="InterPro" id="IPR023214">
    <property type="entry name" value="HAD_sf"/>
</dbReference>
<dbReference type="Gene3D" id="3.40.50.1000">
    <property type="entry name" value="HAD superfamily/HAD-like"/>
    <property type="match status" value="1"/>
</dbReference>
<dbReference type="GO" id="GO:0005829">
    <property type="term" value="C:cytosol"/>
    <property type="evidence" value="ECO:0007669"/>
    <property type="project" value="TreeGrafter"/>
</dbReference>
<dbReference type="Proteomes" id="UP000267524">
    <property type="component" value="Unassembled WGS sequence"/>
</dbReference>
<reference evidence="1 2" key="1">
    <citation type="submission" date="2018-08" db="EMBL/GenBank/DDBJ databases">
        <title>Chryseobacterium nematophagum: a novel matrix digesting pathogen of nematodes.</title>
        <authorList>
            <person name="Page A."/>
            <person name="Roberts M."/>
            <person name="Felix M.-A."/>
            <person name="Weir W."/>
        </authorList>
    </citation>
    <scope>NUCLEOTIDE SEQUENCE [LARGE SCALE GENOMIC DNA]</scope>
    <source>
        <strain evidence="1 2">JUb275</strain>
    </source>
</reference>
<evidence type="ECO:0000313" key="2">
    <source>
        <dbReference type="Proteomes" id="UP000267524"/>
    </source>
</evidence>
<dbReference type="InterPro" id="IPR000150">
    <property type="entry name" value="Cof"/>
</dbReference>
<dbReference type="InterPro" id="IPR036412">
    <property type="entry name" value="HAD-like_sf"/>
</dbReference>
<dbReference type="SFLD" id="SFLDS00003">
    <property type="entry name" value="Haloacid_Dehalogenase"/>
    <property type="match status" value="1"/>
</dbReference>
<dbReference type="GO" id="GO:0000287">
    <property type="term" value="F:magnesium ion binding"/>
    <property type="evidence" value="ECO:0007669"/>
    <property type="project" value="TreeGrafter"/>
</dbReference>
<dbReference type="EMBL" id="QWIV01000013">
    <property type="protein sequence ID" value="RMZ60171.1"/>
    <property type="molecule type" value="Genomic_DNA"/>
</dbReference>
<sequence>MILPDSPSIKAVFFDIDGTLVSFKTGKIPSSTLRALSELKKKNIKIIVATGRSVDAIQHITSLNFDGFITFNGGCCVSKKGDILFREAINKNDITSLVQYADEHPLNYSLMYFDKVMLNDTTPEVIGMYAHLNLPVPPIVRKNDIDIDNVLQANIFLGPEEENEFMKNIMPNCIASRWTPLFADVNPKGITKKLGVDCFCQYFGIDISETMSFGDGGNDISMIKHTKIGVAMGKANNNVKEIADYITDDVDDDGIENALIHFKVIS</sequence>
<accession>A0A3M7LBN0</accession>
<dbReference type="AlphaFoldDB" id="A0A3M7LBN0"/>
<gene>
    <name evidence="1" type="ORF">D1632_11340</name>
</gene>
<keyword evidence="2" id="KW-1185">Reference proteome</keyword>
<dbReference type="SUPFAM" id="SSF56784">
    <property type="entry name" value="HAD-like"/>
    <property type="match status" value="1"/>
</dbReference>
<dbReference type="SFLD" id="SFLDG01140">
    <property type="entry name" value="C2.B:_Phosphomannomutase_and_P"/>
    <property type="match status" value="1"/>
</dbReference>
<dbReference type="RefSeq" id="WP_122547293.1">
    <property type="nucleotide sequence ID" value="NZ_QWIV01000013.1"/>
</dbReference>
<dbReference type="PANTHER" id="PTHR10000:SF25">
    <property type="entry name" value="PHOSPHATASE YKRA-RELATED"/>
    <property type="match status" value="1"/>
</dbReference>